<name>M5G278_DACPD</name>
<dbReference type="AlphaFoldDB" id="M5G278"/>
<dbReference type="RefSeq" id="XP_040629688.1">
    <property type="nucleotide sequence ID" value="XM_040768352.1"/>
</dbReference>
<proteinExistence type="predicted"/>
<reference evidence="1 2" key="1">
    <citation type="journal article" date="2012" name="Science">
        <title>The Paleozoic origin of enzymatic lignin decomposition reconstructed from 31 fungal genomes.</title>
        <authorList>
            <person name="Floudas D."/>
            <person name="Binder M."/>
            <person name="Riley R."/>
            <person name="Barry K."/>
            <person name="Blanchette R.A."/>
            <person name="Henrissat B."/>
            <person name="Martinez A.T."/>
            <person name="Otillar R."/>
            <person name="Spatafora J.W."/>
            <person name="Yadav J.S."/>
            <person name="Aerts A."/>
            <person name="Benoit I."/>
            <person name="Boyd A."/>
            <person name="Carlson A."/>
            <person name="Copeland A."/>
            <person name="Coutinho P.M."/>
            <person name="de Vries R.P."/>
            <person name="Ferreira P."/>
            <person name="Findley K."/>
            <person name="Foster B."/>
            <person name="Gaskell J."/>
            <person name="Glotzer D."/>
            <person name="Gorecki P."/>
            <person name="Heitman J."/>
            <person name="Hesse C."/>
            <person name="Hori C."/>
            <person name="Igarashi K."/>
            <person name="Jurgens J.A."/>
            <person name="Kallen N."/>
            <person name="Kersten P."/>
            <person name="Kohler A."/>
            <person name="Kuees U."/>
            <person name="Kumar T.K.A."/>
            <person name="Kuo A."/>
            <person name="LaButti K."/>
            <person name="Larrondo L.F."/>
            <person name="Lindquist E."/>
            <person name="Ling A."/>
            <person name="Lombard V."/>
            <person name="Lucas S."/>
            <person name="Lundell T."/>
            <person name="Martin R."/>
            <person name="McLaughlin D.J."/>
            <person name="Morgenstern I."/>
            <person name="Morin E."/>
            <person name="Murat C."/>
            <person name="Nagy L.G."/>
            <person name="Nolan M."/>
            <person name="Ohm R.A."/>
            <person name="Patyshakuliyeva A."/>
            <person name="Rokas A."/>
            <person name="Ruiz-Duenas F.J."/>
            <person name="Sabat G."/>
            <person name="Salamov A."/>
            <person name="Samejima M."/>
            <person name="Schmutz J."/>
            <person name="Slot J.C."/>
            <person name="St John F."/>
            <person name="Stenlid J."/>
            <person name="Sun H."/>
            <person name="Sun S."/>
            <person name="Syed K."/>
            <person name="Tsang A."/>
            <person name="Wiebenga A."/>
            <person name="Young D."/>
            <person name="Pisabarro A."/>
            <person name="Eastwood D.C."/>
            <person name="Martin F."/>
            <person name="Cullen D."/>
            <person name="Grigoriev I.V."/>
            <person name="Hibbett D.S."/>
        </authorList>
    </citation>
    <scope>NUCLEOTIDE SEQUENCE [LARGE SCALE GENOMIC DNA]</scope>
    <source>
        <strain evidence="1 2">DJM-731 SS1</strain>
    </source>
</reference>
<sequence length="138" mass="15487">MPLLFFRPADFLICICNTSFPHLDTWTPVNYPGVSSDENWISAITHGSFFWKAWTEVLMTERNMHVDTRCKFYGLKTGNMIPPSGSPFRQQTTLRPSPFLGYRRAYLGAGGKQDAPTNIKADTMLIGLPFLGCVPGHT</sequence>
<keyword evidence="2" id="KW-1185">Reference proteome</keyword>
<organism evidence="1 2">
    <name type="scientific">Dacryopinax primogenitus (strain DJM 731)</name>
    <name type="common">Brown rot fungus</name>
    <dbReference type="NCBI Taxonomy" id="1858805"/>
    <lineage>
        <taxon>Eukaryota</taxon>
        <taxon>Fungi</taxon>
        <taxon>Dikarya</taxon>
        <taxon>Basidiomycota</taxon>
        <taxon>Agaricomycotina</taxon>
        <taxon>Dacrymycetes</taxon>
        <taxon>Dacrymycetales</taxon>
        <taxon>Dacrymycetaceae</taxon>
        <taxon>Dacryopinax</taxon>
    </lineage>
</organism>
<dbReference type="HOGENOM" id="CLU_1855208_0_0_1"/>
<gene>
    <name evidence="1" type="ORF">DACRYDRAFT_106849</name>
</gene>
<accession>M5G278</accession>
<dbReference type="STRING" id="1858805.M5G278"/>
<dbReference type="Proteomes" id="UP000030653">
    <property type="component" value="Unassembled WGS sequence"/>
</dbReference>
<evidence type="ECO:0000313" key="2">
    <source>
        <dbReference type="Proteomes" id="UP000030653"/>
    </source>
</evidence>
<dbReference type="GeneID" id="63683414"/>
<protein>
    <submittedName>
        <fullName evidence="1">Uncharacterized protein</fullName>
    </submittedName>
</protein>
<dbReference type="OrthoDB" id="288726at2759"/>
<evidence type="ECO:0000313" key="1">
    <source>
        <dbReference type="EMBL" id="EJU02794.1"/>
    </source>
</evidence>
<dbReference type="EMBL" id="JH795861">
    <property type="protein sequence ID" value="EJU02794.1"/>
    <property type="molecule type" value="Genomic_DNA"/>
</dbReference>